<evidence type="ECO:0000256" key="2">
    <source>
        <dbReference type="SAM" id="SignalP"/>
    </source>
</evidence>
<protein>
    <submittedName>
        <fullName evidence="3">Uncharacterized protein</fullName>
    </submittedName>
</protein>
<dbReference type="Proteomes" id="UP001500902">
    <property type="component" value="Unassembled WGS sequence"/>
</dbReference>
<accession>A0ABP7EJJ0</accession>
<feature type="region of interest" description="Disordered" evidence="1">
    <location>
        <begin position="115"/>
        <end position="147"/>
    </location>
</feature>
<gene>
    <name evidence="3" type="ORF">GCM10022224_101720</name>
</gene>
<keyword evidence="4" id="KW-1185">Reference proteome</keyword>
<dbReference type="EMBL" id="BAAAZP010000239">
    <property type="protein sequence ID" value="GAA3719496.1"/>
    <property type="molecule type" value="Genomic_DNA"/>
</dbReference>
<feature type="chain" id="PRO_5046535093" evidence="2">
    <location>
        <begin position="27"/>
        <end position="163"/>
    </location>
</feature>
<dbReference type="RefSeq" id="WP_344897022.1">
    <property type="nucleotide sequence ID" value="NZ_BAAAZP010000239.1"/>
</dbReference>
<proteinExistence type="predicted"/>
<comment type="caution">
    <text evidence="3">The sequence shown here is derived from an EMBL/GenBank/DDBJ whole genome shotgun (WGS) entry which is preliminary data.</text>
</comment>
<keyword evidence="2" id="KW-0732">Signal</keyword>
<name>A0ABP7EJJ0_9ACTN</name>
<feature type="region of interest" description="Disordered" evidence="1">
    <location>
        <begin position="62"/>
        <end position="82"/>
    </location>
</feature>
<evidence type="ECO:0000256" key="1">
    <source>
        <dbReference type="SAM" id="MobiDB-lite"/>
    </source>
</evidence>
<evidence type="ECO:0000313" key="4">
    <source>
        <dbReference type="Proteomes" id="UP001500902"/>
    </source>
</evidence>
<organism evidence="3 4">
    <name type="scientific">Nonomuraea antimicrobica</name>
    <dbReference type="NCBI Taxonomy" id="561173"/>
    <lineage>
        <taxon>Bacteria</taxon>
        <taxon>Bacillati</taxon>
        <taxon>Actinomycetota</taxon>
        <taxon>Actinomycetes</taxon>
        <taxon>Streptosporangiales</taxon>
        <taxon>Streptosporangiaceae</taxon>
        <taxon>Nonomuraea</taxon>
    </lineage>
</organism>
<evidence type="ECO:0000313" key="3">
    <source>
        <dbReference type="EMBL" id="GAA3719496.1"/>
    </source>
</evidence>
<feature type="signal peptide" evidence="2">
    <location>
        <begin position="1"/>
        <end position="26"/>
    </location>
</feature>
<sequence>MLKRRLVVLGATAVLALGGLAGSAMADETPAPAAGAKVTCTTSDGNTVHLAKALPVKIEDVESATTDGKKAERSAPNADDAGAVIRALPEGETLHVTKAEPGSPDEALEWSPAIPAEPGKTALPAEPGKTALPAEPGKAAVLGDGTAPPEAAKTVKIICKKAE</sequence>
<reference evidence="4" key="1">
    <citation type="journal article" date="2019" name="Int. J. Syst. Evol. Microbiol.">
        <title>The Global Catalogue of Microorganisms (GCM) 10K type strain sequencing project: providing services to taxonomists for standard genome sequencing and annotation.</title>
        <authorList>
            <consortium name="The Broad Institute Genomics Platform"/>
            <consortium name="The Broad Institute Genome Sequencing Center for Infectious Disease"/>
            <person name="Wu L."/>
            <person name="Ma J."/>
        </authorList>
    </citation>
    <scope>NUCLEOTIDE SEQUENCE [LARGE SCALE GENOMIC DNA]</scope>
    <source>
        <strain evidence="4">JCM 16904</strain>
    </source>
</reference>